<evidence type="ECO:0000256" key="1">
    <source>
        <dbReference type="SAM" id="MobiDB-lite"/>
    </source>
</evidence>
<reference evidence="2 3" key="1">
    <citation type="submission" date="2019-08" db="EMBL/GenBank/DDBJ databases">
        <title>Bradymonadales sp. TMQ4.</title>
        <authorList>
            <person name="Liang Q."/>
        </authorList>
    </citation>
    <scope>NUCLEOTIDE SEQUENCE [LARGE SCALE GENOMIC DNA]</scope>
    <source>
        <strain evidence="2 3">TMQ4</strain>
    </source>
</reference>
<comment type="caution">
    <text evidence="2">The sequence shown here is derived from an EMBL/GenBank/DDBJ whole genome shotgun (WGS) entry which is preliminary data.</text>
</comment>
<keyword evidence="3" id="KW-1185">Reference proteome</keyword>
<evidence type="ECO:0000313" key="2">
    <source>
        <dbReference type="EMBL" id="TXD34244.1"/>
    </source>
</evidence>
<dbReference type="Proteomes" id="UP000321412">
    <property type="component" value="Unassembled WGS sequence"/>
</dbReference>
<gene>
    <name evidence="2" type="ORF">FRC98_18795</name>
</gene>
<proteinExistence type="predicted"/>
<feature type="region of interest" description="Disordered" evidence="1">
    <location>
        <begin position="180"/>
        <end position="200"/>
    </location>
</feature>
<dbReference type="RefSeq" id="WP_146982966.1">
    <property type="nucleotide sequence ID" value="NZ_VOSM01000014.1"/>
</dbReference>
<name>A0A5C6WXT2_9DELT</name>
<protein>
    <submittedName>
        <fullName evidence="2">Uncharacterized protein</fullName>
    </submittedName>
</protein>
<accession>A0A5C6WXT2</accession>
<organism evidence="2 3">
    <name type="scientific">Lujinxingia vulgaris</name>
    <dbReference type="NCBI Taxonomy" id="2600176"/>
    <lineage>
        <taxon>Bacteria</taxon>
        <taxon>Deltaproteobacteria</taxon>
        <taxon>Bradymonadales</taxon>
        <taxon>Lujinxingiaceae</taxon>
        <taxon>Lujinxingia</taxon>
    </lineage>
</organism>
<feature type="compositionally biased region" description="Basic and acidic residues" evidence="1">
    <location>
        <begin position="184"/>
        <end position="200"/>
    </location>
</feature>
<dbReference type="EMBL" id="VOSM01000014">
    <property type="protein sequence ID" value="TXD34244.1"/>
    <property type="molecule type" value="Genomic_DNA"/>
</dbReference>
<evidence type="ECO:0000313" key="3">
    <source>
        <dbReference type="Proteomes" id="UP000321412"/>
    </source>
</evidence>
<sequence length="200" mass="22441">MKAIDREEAKELLKPYRESLMAIVEAADYKEPVFDFLISKTSRANLRHDAMSHQAAVTLDQTFYRIPDPRTCMWGGDAFVLRFRKIEKNGSVGGYATERASHLKQSGQLQIFQSRAEEGKELPIFSVGYLADDDTGAIEDFLISAYEDGKPAWVMSLSELYEIELPTQVPLNISPETSRRTTVRVKDDLKATKGGDDSAT</sequence>
<dbReference type="AlphaFoldDB" id="A0A5C6WXT2"/>